<evidence type="ECO:0000259" key="11">
    <source>
        <dbReference type="Pfam" id="PF03033"/>
    </source>
</evidence>
<comment type="similarity">
    <text evidence="10">Belongs to the glycosyltransferase 28 family. MurG subfamily.</text>
</comment>
<gene>
    <name evidence="10" type="primary">murG</name>
    <name evidence="13" type="ORF">SAMN02745168_0802</name>
</gene>
<proteinExistence type="inferred from homology"/>
<dbReference type="InterPro" id="IPR007235">
    <property type="entry name" value="Glyco_trans_28_C"/>
</dbReference>
<evidence type="ECO:0000313" key="13">
    <source>
        <dbReference type="EMBL" id="SMC41501.1"/>
    </source>
</evidence>
<dbReference type="GO" id="GO:0051301">
    <property type="term" value="P:cell division"/>
    <property type="evidence" value="ECO:0007669"/>
    <property type="project" value="UniProtKB-KW"/>
</dbReference>
<dbReference type="RefSeq" id="WP_084233409.1">
    <property type="nucleotide sequence ID" value="NZ_FWXW01000001.1"/>
</dbReference>
<feature type="domain" description="Glycosyltransferase family 28 N-terminal" evidence="11">
    <location>
        <begin position="3"/>
        <end position="146"/>
    </location>
</feature>
<comment type="catalytic activity">
    <reaction evidence="10">
        <text>di-trans,octa-cis-undecaprenyl diphospho-N-acetyl-alpha-D-muramoyl-L-alanyl-D-glutamyl-meso-2,6-diaminopimeloyl-D-alanyl-D-alanine + UDP-N-acetyl-alpha-D-glucosamine = di-trans,octa-cis-undecaprenyl diphospho-[N-acetyl-alpha-D-glucosaminyl-(1-&gt;4)]-N-acetyl-alpha-D-muramoyl-L-alanyl-D-glutamyl-meso-2,6-diaminopimeloyl-D-alanyl-D-alanine + UDP + H(+)</text>
        <dbReference type="Rhea" id="RHEA:31227"/>
        <dbReference type="ChEBI" id="CHEBI:15378"/>
        <dbReference type="ChEBI" id="CHEBI:57705"/>
        <dbReference type="ChEBI" id="CHEBI:58223"/>
        <dbReference type="ChEBI" id="CHEBI:61387"/>
        <dbReference type="ChEBI" id="CHEBI:61388"/>
        <dbReference type="EC" id="2.4.1.227"/>
    </reaction>
</comment>
<keyword evidence="6 10" id="KW-0573">Peptidoglycan synthesis</keyword>
<evidence type="ECO:0000256" key="6">
    <source>
        <dbReference type="ARBA" id="ARBA00022984"/>
    </source>
</evidence>
<comment type="subcellular location">
    <subcellularLocation>
        <location evidence="10">Cell membrane</location>
        <topology evidence="10">Peripheral membrane protein</topology>
        <orientation evidence="10">Cytoplasmic side</orientation>
    </subcellularLocation>
</comment>
<dbReference type="GO" id="GO:0050511">
    <property type="term" value="F:undecaprenyldiphospho-muramoylpentapeptide beta-N-acetylglucosaminyltransferase activity"/>
    <property type="evidence" value="ECO:0007669"/>
    <property type="project" value="UniProtKB-UniRule"/>
</dbReference>
<evidence type="ECO:0000256" key="1">
    <source>
        <dbReference type="ARBA" id="ARBA00022475"/>
    </source>
</evidence>
<sequence>MKILFTCGGTAGHINPALAVAGLIRERHPDAKILFVGADGGMETKLVPREGYPIRTVSITNFQRKLNASGVRHNLKTLLNLRTSGDQAKQILDEFQPDAVIGTGGYASYPVVRQAAARGIPTAIHESNATPGLTTKTLAKYADRVMVGFEESREYYPKPDRVVVTGTPVRGDFFRKTHEEARRSLGLDERPLVLSYWGSLGAREMNKKIAEFIRLECITEPFNHIHATGKEGYEWMPGYLEELGVHLSRHLCVELREYIYDMATVMQAADLVICRGGASTISEITALQKPSIIVPSPNVTDNHQEKNARVLEARGAAKVLLESECDGRALFETAQEILADGAKREEMKSQLAKLAIPDSSERIYRTILEILR</sequence>
<dbReference type="EMBL" id="FWXW01000001">
    <property type="protein sequence ID" value="SMC41501.1"/>
    <property type="molecule type" value="Genomic_DNA"/>
</dbReference>
<dbReference type="InterPro" id="IPR004276">
    <property type="entry name" value="GlycoTrans_28_N"/>
</dbReference>
<dbReference type="GO" id="GO:0071555">
    <property type="term" value="P:cell wall organization"/>
    <property type="evidence" value="ECO:0007669"/>
    <property type="project" value="UniProtKB-KW"/>
</dbReference>
<dbReference type="GO" id="GO:0009252">
    <property type="term" value="P:peptidoglycan biosynthetic process"/>
    <property type="evidence" value="ECO:0007669"/>
    <property type="project" value="UniProtKB-UniRule"/>
</dbReference>
<comment type="pathway">
    <text evidence="10">Cell wall biogenesis; peptidoglycan biosynthesis.</text>
</comment>
<evidence type="ECO:0000256" key="4">
    <source>
        <dbReference type="ARBA" id="ARBA00022679"/>
    </source>
</evidence>
<dbReference type="UniPathway" id="UPA00219"/>
<keyword evidence="14" id="KW-1185">Reference proteome</keyword>
<dbReference type="AlphaFoldDB" id="A0A1W1Z091"/>
<feature type="binding site" evidence="10">
    <location>
        <position position="128"/>
    </location>
    <ligand>
        <name>UDP-N-acetyl-alpha-D-glucosamine</name>
        <dbReference type="ChEBI" id="CHEBI:57705"/>
    </ligand>
</feature>
<feature type="binding site" evidence="10">
    <location>
        <position position="259"/>
    </location>
    <ligand>
        <name>UDP-N-acetyl-alpha-D-glucosamine</name>
        <dbReference type="ChEBI" id="CHEBI:57705"/>
    </ligand>
</feature>
<keyword evidence="4 10" id="KW-0808">Transferase</keyword>
<evidence type="ECO:0000256" key="2">
    <source>
        <dbReference type="ARBA" id="ARBA00022618"/>
    </source>
</evidence>
<reference evidence="13 14" key="1">
    <citation type="submission" date="2017-04" db="EMBL/GenBank/DDBJ databases">
        <authorList>
            <person name="Afonso C.L."/>
            <person name="Miller P.J."/>
            <person name="Scott M.A."/>
            <person name="Spackman E."/>
            <person name="Goraichik I."/>
            <person name="Dimitrov K.M."/>
            <person name="Suarez D.L."/>
            <person name="Swayne D.E."/>
        </authorList>
    </citation>
    <scope>NUCLEOTIDE SEQUENCE [LARGE SCALE GENOMIC DNA]</scope>
    <source>
        <strain evidence="13 14">DSM 12816</strain>
    </source>
</reference>
<protein>
    <recommendedName>
        <fullName evidence="10">UDP-N-acetylglucosamine--N-acetylmuramyl-(pentapeptide) pyrophosphoryl-undecaprenol N-acetylglucosamine transferase</fullName>
        <ecNumber evidence="10">2.4.1.227</ecNumber>
    </recommendedName>
    <alternativeName>
        <fullName evidence="10">Undecaprenyl-PP-MurNAc-pentapeptide-UDPGlcNAc GlcNAc transferase</fullName>
    </alternativeName>
</protein>
<dbReference type="CDD" id="cd03785">
    <property type="entry name" value="GT28_MurG"/>
    <property type="match status" value="1"/>
</dbReference>
<accession>A0A1W1Z091</accession>
<keyword evidence="2 10" id="KW-0132">Cell division</keyword>
<dbReference type="STRING" id="1122930.SAMN02745168_0802"/>
<evidence type="ECO:0000256" key="7">
    <source>
        <dbReference type="ARBA" id="ARBA00023136"/>
    </source>
</evidence>
<dbReference type="GO" id="GO:0005886">
    <property type="term" value="C:plasma membrane"/>
    <property type="evidence" value="ECO:0007669"/>
    <property type="project" value="UniProtKB-SubCell"/>
</dbReference>
<dbReference type="Gene3D" id="3.40.50.2000">
    <property type="entry name" value="Glycogen Phosphorylase B"/>
    <property type="match status" value="2"/>
</dbReference>
<dbReference type="PANTHER" id="PTHR21015:SF22">
    <property type="entry name" value="GLYCOSYLTRANSFERASE"/>
    <property type="match status" value="1"/>
</dbReference>
<evidence type="ECO:0000259" key="12">
    <source>
        <dbReference type="Pfam" id="PF04101"/>
    </source>
</evidence>
<keyword evidence="9 10" id="KW-0961">Cell wall biogenesis/degradation</keyword>
<name>A0A1W1Z091_9FIRM</name>
<dbReference type="GO" id="GO:0008360">
    <property type="term" value="P:regulation of cell shape"/>
    <property type="evidence" value="ECO:0007669"/>
    <property type="project" value="UniProtKB-KW"/>
</dbReference>
<dbReference type="SUPFAM" id="SSF53756">
    <property type="entry name" value="UDP-Glycosyltransferase/glycogen phosphorylase"/>
    <property type="match status" value="1"/>
</dbReference>
<evidence type="ECO:0000256" key="10">
    <source>
        <dbReference type="HAMAP-Rule" id="MF_00033"/>
    </source>
</evidence>
<feature type="binding site" evidence="10">
    <location>
        <begin position="10"/>
        <end position="12"/>
    </location>
    <ligand>
        <name>UDP-N-acetyl-alpha-D-glucosamine</name>
        <dbReference type="ChEBI" id="CHEBI:57705"/>
    </ligand>
</feature>
<comment type="function">
    <text evidence="10">Cell wall formation. Catalyzes the transfer of a GlcNAc subunit on undecaprenyl-pyrophosphoryl-MurNAc-pentapeptide (lipid intermediate I) to form undecaprenyl-pyrophosphoryl-MurNAc-(pentapeptide)GlcNAc (lipid intermediate II).</text>
</comment>
<keyword evidence="8 10" id="KW-0131">Cell cycle</keyword>
<feature type="domain" description="Glycosyl transferase family 28 C-terminal" evidence="12">
    <location>
        <begin position="198"/>
        <end position="362"/>
    </location>
</feature>
<dbReference type="Pfam" id="PF04101">
    <property type="entry name" value="Glyco_tran_28_C"/>
    <property type="match status" value="1"/>
</dbReference>
<dbReference type="InterPro" id="IPR006009">
    <property type="entry name" value="GlcNAc_MurG"/>
</dbReference>
<evidence type="ECO:0000313" key="14">
    <source>
        <dbReference type="Proteomes" id="UP000192790"/>
    </source>
</evidence>
<evidence type="ECO:0000256" key="9">
    <source>
        <dbReference type="ARBA" id="ARBA00023316"/>
    </source>
</evidence>
<keyword evidence="1 10" id="KW-1003">Cell membrane</keyword>
<keyword evidence="5 10" id="KW-0133">Cell shape</keyword>
<evidence type="ECO:0000256" key="3">
    <source>
        <dbReference type="ARBA" id="ARBA00022676"/>
    </source>
</evidence>
<feature type="binding site" evidence="10">
    <location>
        <position position="170"/>
    </location>
    <ligand>
        <name>UDP-N-acetyl-alpha-D-glucosamine</name>
        <dbReference type="ChEBI" id="CHEBI:57705"/>
    </ligand>
</feature>
<dbReference type="OrthoDB" id="9808936at2"/>
<feature type="binding site" evidence="10">
    <location>
        <position position="304"/>
    </location>
    <ligand>
        <name>UDP-N-acetyl-alpha-D-glucosamine</name>
        <dbReference type="ChEBI" id="CHEBI:57705"/>
    </ligand>
</feature>
<dbReference type="HAMAP" id="MF_00033">
    <property type="entry name" value="MurG"/>
    <property type="match status" value="1"/>
</dbReference>
<dbReference type="Proteomes" id="UP000192790">
    <property type="component" value="Unassembled WGS sequence"/>
</dbReference>
<keyword evidence="3 10" id="KW-0328">Glycosyltransferase</keyword>
<dbReference type="PANTHER" id="PTHR21015">
    <property type="entry name" value="UDP-N-ACETYLGLUCOSAMINE--N-ACETYLMURAMYL-(PENTAPEPTIDE) PYROPHOSPHORYL-UNDECAPRENOL N-ACETYLGLUCOSAMINE TRANSFERASE 1"/>
    <property type="match status" value="1"/>
</dbReference>
<evidence type="ECO:0000256" key="8">
    <source>
        <dbReference type="ARBA" id="ARBA00023306"/>
    </source>
</evidence>
<evidence type="ECO:0000256" key="5">
    <source>
        <dbReference type="ARBA" id="ARBA00022960"/>
    </source>
</evidence>
<organism evidence="13 14">
    <name type="scientific">Papillibacter cinnamivorans DSM 12816</name>
    <dbReference type="NCBI Taxonomy" id="1122930"/>
    <lineage>
        <taxon>Bacteria</taxon>
        <taxon>Bacillati</taxon>
        <taxon>Bacillota</taxon>
        <taxon>Clostridia</taxon>
        <taxon>Eubacteriales</taxon>
        <taxon>Oscillospiraceae</taxon>
        <taxon>Papillibacter</taxon>
    </lineage>
</organism>
<dbReference type="GO" id="GO:0051991">
    <property type="term" value="F:UDP-N-acetyl-D-glucosamine:N-acetylmuramoyl-L-alanyl-D-glutamyl-meso-2,6-diaminopimelyl-D-alanyl-D-alanine-diphosphoundecaprenol 4-beta-N-acetylglucosaminlytransferase activity"/>
    <property type="evidence" value="ECO:0007669"/>
    <property type="project" value="RHEA"/>
</dbReference>
<comment type="caution">
    <text evidence="10">Lacks conserved residue(s) required for the propagation of feature annotation.</text>
</comment>
<feature type="binding site" evidence="10">
    <location>
        <position position="199"/>
    </location>
    <ligand>
        <name>UDP-N-acetyl-alpha-D-glucosamine</name>
        <dbReference type="ChEBI" id="CHEBI:57705"/>
    </ligand>
</feature>
<keyword evidence="7 10" id="KW-0472">Membrane</keyword>
<dbReference type="GO" id="GO:0005975">
    <property type="term" value="P:carbohydrate metabolic process"/>
    <property type="evidence" value="ECO:0007669"/>
    <property type="project" value="InterPro"/>
</dbReference>
<dbReference type="EC" id="2.4.1.227" evidence="10"/>
<dbReference type="Pfam" id="PF03033">
    <property type="entry name" value="Glyco_transf_28"/>
    <property type="match status" value="1"/>
</dbReference>